<protein>
    <recommendedName>
        <fullName evidence="2">Sortilin N-terminal domain-containing protein</fullName>
    </recommendedName>
</protein>
<evidence type="ECO:0000313" key="4">
    <source>
        <dbReference type="Proteomes" id="UP000019140"/>
    </source>
</evidence>
<accession>W4LF59</accession>
<reference evidence="3 4" key="1">
    <citation type="journal article" date="2014" name="Nature">
        <title>An environmental bacterial taxon with a large and distinct metabolic repertoire.</title>
        <authorList>
            <person name="Wilson M.C."/>
            <person name="Mori T."/>
            <person name="Ruckert C."/>
            <person name="Uria A.R."/>
            <person name="Helf M.J."/>
            <person name="Takada K."/>
            <person name="Gernert C."/>
            <person name="Steffens U.A."/>
            <person name="Heycke N."/>
            <person name="Schmitt S."/>
            <person name="Rinke C."/>
            <person name="Helfrich E.J."/>
            <person name="Brachmann A.O."/>
            <person name="Gurgui C."/>
            <person name="Wakimoto T."/>
            <person name="Kracht M."/>
            <person name="Crusemann M."/>
            <person name="Hentschel U."/>
            <person name="Abe I."/>
            <person name="Matsunaga S."/>
            <person name="Kalinowski J."/>
            <person name="Takeyama H."/>
            <person name="Piel J."/>
        </authorList>
    </citation>
    <scope>NUCLEOTIDE SEQUENCE [LARGE SCALE GENOMIC DNA]</scope>
    <source>
        <strain evidence="4">TSY2</strain>
    </source>
</reference>
<dbReference type="AlphaFoldDB" id="W4LF59"/>
<organism evidence="3 4">
    <name type="scientific">Candidatus Entotheonella gemina</name>
    <dbReference type="NCBI Taxonomy" id="1429439"/>
    <lineage>
        <taxon>Bacteria</taxon>
        <taxon>Pseudomonadati</taxon>
        <taxon>Nitrospinota/Tectimicrobiota group</taxon>
        <taxon>Candidatus Tectimicrobiota</taxon>
        <taxon>Candidatus Entotheonellia</taxon>
        <taxon>Candidatus Entotheonellales</taxon>
        <taxon>Candidatus Entotheonellaceae</taxon>
        <taxon>Candidatus Entotheonella</taxon>
    </lineage>
</organism>
<name>W4LF59_9BACT</name>
<evidence type="ECO:0000259" key="2">
    <source>
        <dbReference type="Pfam" id="PF15902"/>
    </source>
</evidence>
<dbReference type="CDD" id="cd15482">
    <property type="entry name" value="Sialidase_non-viral"/>
    <property type="match status" value="1"/>
</dbReference>
<keyword evidence="1" id="KW-0677">Repeat</keyword>
<dbReference type="InterPro" id="IPR052025">
    <property type="entry name" value="Xyloglucanase_GH74"/>
</dbReference>
<dbReference type="PANTHER" id="PTHR43739:SF5">
    <property type="entry name" value="EXO-ALPHA-SIALIDASE"/>
    <property type="match status" value="1"/>
</dbReference>
<feature type="domain" description="Sortilin N-terminal" evidence="2">
    <location>
        <begin position="65"/>
        <end position="172"/>
    </location>
</feature>
<dbReference type="InterPro" id="IPR031778">
    <property type="entry name" value="Sortilin_N"/>
</dbReference>
<feature type="domain" description="Sortilin N-terminal" evidence="2">
    <location>
        <begin position="205"/>
        <end position="322"/>
    </location>
</feature>
<dbReference type="HOGENOM" id="CLU_058803_0_0_7"/>
<gene>
    <name evidence="3" type="ORF">ETSY2_46030</name>
</gene>
<keyword evidence="4" id="KW-1185">Reference proteome</keyword>
<dbReference type="Gene3D" id="2.130.10.10">
    <property type="entry name" value="YVTN repeat-like/Quinoprotein amine dehydrogenase"/>
    <property type="match status" value="2"/>
</dbReference>
<dbReference type="SUPFAM" id="SSF110296">
    <property type="entry name" value="Oligoxyloglucan reducing end-specific cellobiohydrolase"/>
    <property type="match status" value="2"/>
</dbReference>
<dbReference type="InterPro" id="IPR015943">
    <property type="entry name" value="WD40/YVTN_repeat-like_dom_sf"/>
</dbReference>
<sequence>MAQDHTICVGTVGAGIWYSPDSGETWRRSRMNVPFDDQPGEIQIRALAVSPHTSGRLYAGSEVGLYTSEDQGHTWTLIESPTRGTQIWSVAVHPSEPDEIWMGTKPPAVYRTRDGGETWAQVPIPIADQCLAGAPKVTNILFDPRDSRTVWVGVEIDGVYRSTDGGETWTHLPDLGDQPINQDIHGLSISAGPEAKLYATTPDGIWTSTDEGQNWSLHGFPRFFENDRFSYCRGMALKPDNPDVIFVGNGDFIPGETGAIQRSTDGGQTWEASDLPVEPNSTIYWFGINPADPDFIVANSLNGYVYTSRDGGDSWAKVKREFGEIRALTWIPN</sequence>
<dbReference type="Proteomes" id="UP000019140">
    <property type="component" value="Unassembled WGS sequence"/>
</dbReference>
<dbReference type="PANTHER" id="PTHR43739">
    <property type="entry name" value="XYLOGLUCANASE (EUROFUNG)"/>
    <property type="match status" value="1"/>
</dbReference>
<dbReference type="EMBL" id="AZHX01002156">
    <property type="protein sequence ID" value="ETW96642.1"/>
    <property type="molecule type" value="Genomic_DNA"/>
</dbReference>
<dbReference type="Pfam" id="PF15902">
    <property type="entry name" value="Sortilin-Vps10"/>
    <property type="match status" value="2"/>
</dbReference>
<comment type="caution">
    <text evidence="3">The sequence shown here is derived from an EMBL/GenBank/DDBJ whole genome shotgun (WGS) entry which is preliminary data.</text>
</comment>
<evidence type="ECO:0000256" key="1">
    <source>
        <dbReference type="ARBA" id="ARBA00022737"/>
    </source>
</evidence>
<evidence type="ECO:0000313" key="3">
    <source>
        <dbReference type="EMBL" id="ETW96642.1"/>
    </source>
</evidence>
<dbReference type="GO" id="GO:0010411">
    <property type="term" value="P:xyloglucan metabolic process"/>
    <property type="evidence" value="ECO:0007669"/>
    <property type="project" value="TreeGrafter"/>
</dbReference>
<proteinExistence type="predicted"/>